<protein>
    <submittedName>
        <fullName evidence="2">Uncharacterized protein</fullName>
    </submittedName>
</protein>
<keyword evidence="3" id="KW-1185">Reference proteome</keyword>
<name>A0ABR3WJ92_9PEZI</name>
<dbReference type="EMBL" id="JAWRVE010000075">
    <property type="protein sequence ID" value="KAL1863029.1"/>
    <property type="molecule type" value="Genomic_DNA"/>
</dbReference>
<proteinExistence type="predicted"/>
<sequence length="161" mass="17946">MSLLRFIICIVAAVSFASASPPSATSSSLSPSETPFVVSESATCLNRTYIYCSHHDLTGDYKNDITAAVVGLDHFCSIHMVSPNQYYRTIWGTSQIYHCNYAGMYKPCSSAEYWAADAMFDEHCGQGKGGWMYRETDDSRWSVGRDPTQDDGNFRSECGKW</sequence>
<comment type="caution">
    <text evidence="2">The sequence shown here is derived from an EMBL/GenBank/DDBJ whole genome shotgun (WGS) entry which is preliminary data.</text>
</comment>
<organism evidence="2 3">
    <name type="scientific">Diaporthe australafricana</name>
    <dbReference type="NCBI Taxonomy" id="127596"/>
    <lineage>
        <taxon>Eukaryota</taxon>
        <taxon>Fungi</taxon>
        <taxon>Dikarya</taxon>
        <taxon>Ascomycota</taxon>
        <taxon>Pezizomycotina</taxon>
        <taxon>Sordariomycetes</taxon>
        <taxon>Sordariomycetidae</taxon>
        <taxon>Diaporthales</taxon>
        <taxon>Diaporthaceae</taxon>
        <taxon>Diaporthe</taxon>
    </lineage>
</organism>
<feature type="chain" id="PRO_5045403752" evidence="1">
    <location>
        <begin position="20"/>
        <end position="161"/>
    </location>
</feature>
<dbReference type="Proteomes" id="UP001583177">
    <property type="component" value="Unassembled WGS sequence"/>
</dbReference>
<evidence type="ECO:0000256" key="1">
    <source>
        <dbReference type="SAM" id="SignalP"/>
    </source>
</evidence>
<gene>
    <name evidence="2" type="ORF">Daus18300_008185</name>
</gene>
<evidence type="ECO:0000313" key="3">
    <source>
        <dbReference type="Proteomes" id="UP001583177"/>
    </source>
</evidence>
<feature type="signal peptide" evidence="1">
    <location>
        <begin position="1"/>
        <end position="19"/>
    </location>
</feature>
<evidence type="ECO:0000313" key="2">
    <source>
        <dbReference type="EMBL" id="KAL1863029.1"/>
    </source>
</evidence>
<accession>A0ABR3WJ92</accession>
<keyword evidence="1" id="KW-0732">Signal</keyword>
<reference evidence="2 3" key="1">
    <citation type="journal article" date="2024" name="IMA Fungus">
        <title>IMA Genome - F19 : A genome assembly and annotation guide to empower mycologists, including annotated draft genome sequences of Ceratocystis pirilliformis, Diaporthe australafricana, Fusarium ophioides, Paecilomyces lecythidis, and Sporothrix stenoceras.</title>
        <authorList>
            <person name="Aylward J."/>
            <person name="Wilson A.M."/>
            <person name="Visagie C.M."/>
            <person name="Spraker J."/>
            <person name="Barnes I."/>
            <person name="Buitendag C."/>
            <person name="Ceriani C."/>
            <person name="Del Mar Angel L."/>
            <person name="du Plessis D."/>
            <person name="Fuchs T."/>
            <person name="Gasser K."/>
            <person name="Kramer D."/>
            <person name="Li W."/>
            <person name="Munsamy K."/>
            <person name="Piso A."/>
            <person name="Price J.L."/>
            <person name="Sonnekus B."/>
            <person name="Thomas C."/>
            <person name="van der Nest A."/>
            <person name="van Dijk A."/>
            <person name="van Heerden A."/>
            <person name="van Vuuren N."/>
            <person name="Yilmaz N."/>
            <person name="Duong T.A."/>
            <person name="van der Merwe N.A."/>
            <person name="Wingfield M.J."/>
            <person name="Wingfield B.D."/>
        </authorList>
    </citation>
    <scope>NUCLEOTIDE SEQUENCE [LARGE SCALE GENOMIC DNA]</scope>
    <source>
        <strain evidence="2 3">CMW 18300</strain>
    </source>
</reference>